<keyword evidence="1" id="KW-0812">Transmembrane</keyword>
<sequence length="491" mass="55613">MHQIRSPFMRFFTLLFILVQVLVLPAQGQQISIELGKSPLPINQYYTVSIRLQNQPLKDYTPFPEIEGFKKSSRYSTTKTITTAGETTTILTITQNYAALDEGDFTLRPFTMKVNGQTVQSPGASIKIVPAPANGPQSINLPDLNALNETTDPVVEQEPEFISKEDNAFLTIYTNKKEVFVGEGVNVVLYFYLAEKDQQLLDFHDFANQLTGIVRQLKQPNSWEEAFDFTEITPENVLVKGEPYLRFKFYEAVLYPLNLEPVRFPALELRMIKYKVAKNPNLLEEDRQEGFKTFYSREKVVGVKQLPPHPLRDVVPVGVYSIQQKLSARKVPVGKSFNYQFTVTGEGNFDALMPPVPANPIELDFYPPDVRQDITRRNGQVVGAKTFAYNIMPREPGTFKLADALGLIYFNPETAAYDTLRPTVQVQVTGLQDTDALVLSRDLGDFYNIIENEDTKLQSLNQANEIRRYANIVLVVLLAVGTFVFLKKNKV</sequence>
<dbReference type="PANTHER" id="PTHR40940">
    <property type="entry name" value="PROTEIN BATD-RELATED"/>
    <property type="match status" value="1"/>
</dbReference>
<gene>
    <name evidence="2" type="ORF">DP923_01595</name>
</gene>
<evidence type="ECO:0000313" key="3">
    <source>
        <dbReference type="Proteomes" id="UP000251692"/>
    </source>
</evidence>
<keyword evidence="1" id="KW-1133">Transmembrane helix</keyword>
<reference evidence="2 3" key="1">
    <citation type="submission" date="2018-06" db="EMBL/GenBank/DDBJ databases">
        <authorList>
            <person name="Liu Z.-W."/>
        </authorList>
    </citation>
    <scope>NUCLEOTIDE SEQUENCE [LARGE SCALE GENOMIC DNA]</scope>
    <source>
        <strain evidence="2 3">2b14</strain>
    </source>
</reference>
<dbReference type="AlphaFoldDB" id="A0A364RHK1"/>
<name>A0A364RHK1_9BACT</name>
<proteinExistence type="predicted"/>
<dbReference type="PANTHER" id="PTHR40940:SF2">
    <property type="entry name" value="BATD"/>
    <property type="match status" value="1"/>
</dbReference>
<comment type="caution">
    <text evidence="2">The sequence shown here is derived from an EMBL/GenBank/DDBJ whole genome shotgun (WGS) entry which is preliminary data.</text>
</comment>
<evidence type="ECO:0000256" key="1">
    <source>
        <dbReference type="SAM" id="Phobius"/>
    </source>
</evidence>
<evidence type="ECO:0008006" key="4">
    <source>
        <dbReference type="Google" id="ProtNLM"/>
    </source>
</evidence>
<protein>
    <recommendedName>
        <fullName evidence="4">Oxygen tolerance</fullName>
    </recommendedName>
</protein>
<dbReference type="Proteomes" id="UP000251692">
    <property type="component" value="Unassembled WGS sequence"/>
</dbReference>
<reference evidence="2 3" key="2">
    <citation type="submission" date="2018-07" db="EMBL/GenBank/DDBJ databases">
        <title>Pontibacter sp. 2b14 genomic sequence and assembly.</title>
        <authorList>
            <person name="Du Z.-J."/>
        </authorList>
    </citation>
    <scope>NUCLEOTIDE SEQUENCE [LARGE SCALE GENOMIC DNA]</scope>
    <source>
        <strain evidence="2 3">2b14</strain>
    </source>
</reference>
<evidence type="ECO:0000313" key="2">
    <source>
        <dbReference type="EMBL" id="RAU83788.1"/>
    </source>
</evidence>
<organism evidence="2 3">
    <name type="scientific">Pontibacter arcticus</name>
    <dbReference type="NCBI Taxonomy" id="2080288"/>
    <lineage>
        <taxon>Bacteria</taxon>
        <taxon>Pseudomonadati</taxon>
        <taxon>Bacteroidota</taxon>
        <taxon>Cytophagia</taxon>
        <taxon>Cytophagales</taxon>
        <taxon>Hymenobacteraceae</taxon>
        <taxon>Pontibacter</taxon>
    </lineage>
</organism>
<feature type="transmembrane region" description="Helical" evidence="1">
    <location>
        <begin position="469"/>
        <end position="486"/>
    </location>
</feature>
<dbReference type="Pfam" id="PF13584">
    <property type="entry name" value="BatD"/>
    <property type="match status" value="2"/>
</dbReference>
<dbReference type="EMBL" id="QMDV01000001">
    <property type="protein sequence ID" value="RAU83788.1"/>
    <property type="molecule type" value="Genomic_DNA"/>
</dbReference>
<keyword evidence="1" id="KW-0472">Membrane</keyword>
<dbReference type="InterPro" id="IPR025738">
    <property type="entry name" value="BatD"/>
</dbReference>
<keyword evidence="3" id="KW-1185">Reference proteome</keyword>
<accession>A0A364RHK1</accession>